<comment type="caution">
    <text evidence="4">The sequence shown here is derived from an EMBL/GenBank/DDBJ whole genome shotgun (WGS) entry which is preliminary data.</text>
</comment>
<proteinExistence type="predicted"/>
<dbReference type="GO" id="GO:0006152">
    <property type="term" value="P:purine nucleoside catabolic process"/>
    <property type="evidence" value="ECO:0007669"/>
    <property type="project" value="TreeGrafter"/>
</dbReference>
<evidence type="ECO:0000313" key="5">
    <source>
        <dbReference type="Proteomes" id="UP000598820"/>
    </source>
</evidence>
<dbReference type="Pfam" id="PF01156">
    <property type="entry name" value="IU_nuc_hydro"/>
    <property type="match status" value="1"/>
</dbReference>
<name>A0A927ASB5_9BACT</name>
<dbReference type="RefSeq" id="WP_190889434.1">
    <property type="nucleotide sequence ID" value="NZ_JACWZY010000023.1"/>
</dbReference>
<dbReference type="AlphaFoldDB" id="A0A927ASB5"/>
<keyword evidence="2" id="KW-0326">Glycosidase</keyword>
<evidence type="ECO:0000313" key="4">
    <source>
        <dbReference type="EMBL" id="MBD2703586.1"/>
    </source>
</evidence>
<dbReference type="SUPFAM" id="SSF53590">
    <property type="entry name" value="Nucleoside hydrolase"/>
    <property type="match status" value="1"/>
</dbReference>
<dbReference type="InterPro" id="IPR036452">
    <property type="entry name" value="Ribo_hydro-like"/>
</dbReference>
<dbReference type="Gene3D" id="3.90.245.10">
    <property type="entry name" value="Ribonucleoside hydrolase-like"/>
    <property type="match status" value="1"/>
</dbReference>
<dbReference type="EMBL" id="JACWZY010000023">
    <property type="protein sequence ID" value="MBD2703586.1"/>
    <property type="molecule type" value="Genomic_DNA"/>
</dbReference>
<sequence>MIRNVLLRQSGYWPGLLVCLVVSFHTFGQSQGLASVQPRMRVIVDNDLSGDPDGLFQLAHLLMSPSVEIRAIIGSHLRVGDGFDRSTTQADNAAQKAREILQVMNVTKNIPVFAGSNTGMVNDSTPVKNEAVNFIIQEALRTDTKQPLYVVCGAGLTEIASAALTNPLIADKLTVIWIGGPEYSELALPPPGYSEVEYNLNIDQAAARAVFNRSSLPLWQVPRNVYRQCLLSYAQLLTKVKPRGKTGAYLSNTLETLMTRIQRFINIGETYILGDSPLVLLTALQSSFEADPSSSQYVVRQSPRINQAGTYAHNHKGRPIRVYTYLDTNLMFADFFAKLELMNP</sequence>
<dbReference type="PANTHER" id="PTHR12304:SF4">
    <property type="entry name" value="URIDINE NUCLEOSIDASE"/>
    <property type="match status" value="1"/>
</dbReference>
<dbReference type="GO" id="GO:0005829">
    <property type="term" value="C:cytosol"/>
    <property type="evidence" value="ECO:0007669"/>
    <property type="project" value="TreeGrafter"/>
</dbReference>
<keyword evidence="1 4" id="KW-0378">Hydrolase</keyword>
<accession>A0A927ASB5</accession>
<protein>
    <submittedName>
        <fullName evidence="4">Nucleoside hydrolase</fullName>
    </submittedName>
</protein>
<keyword evidence="5" id="KW-1185">Reference proteome</keyword>
<dbReference type="GO" id="GO:0008477">
    <property type="term" value="F:purine nucleosidase activity"/>
    <property type="evidence" value="ECO:0007669"/>
    <property type="project" value="TreeGrafter"/>
</dbReference>
<dbReference type="Proteomes" id="UP000598820">
    <property type="component" value="Unassembled WGS sequence"/>
</dbReference>
<evidence type="ECO:0000256" key="1">
    <source>
        <dbReference type="ARBA" id="ARBA00022801"/>
    </source>
</evidence>
<organism evidence="4 5">
    <name type="scientific">Spirosoma profusum</name>
    <dbReference type="NCBI Taxonomy" id="2771354"/>
    <lineage>
        <taxon>Bacteria</taxon>
        <taxon>Pseudomonadati</taxon>
        <taxon>Bacteroidota</taxon>
        <taxon>Cytophagia</taxon>
        <taxon>Cytophagales</taxon>
        <taxon>Cytophagaceae</taxon>
        <taxon>Spirosoma</taxon>
    </lineage>
</organism>
<feature type="domain" description="Inosine/uridine-preferring nucleoside hydrolase" evidence="3">
    <location>
        <begin position="42"/>
        <end position="289"/>
    </location>
</feature>
<dbReference type="InterPro" id="IPR001910">
    <property type="entry name" value="Inosine/uridine_hydrolase_dom"/>
</dbReference>
<reference evidence="4" key="1">
    <citation type="submission" date="2020-09" db="EMBL/GenBank/DDBJ databases">
        <authorList>
            <person name="Kim M.K."/>
        </authorList>
    </citation>
    <scope>NUCLEOTIDE SEQUENCE</scope>
    <source>
        <strain evidence="4">BT702</strain>
    </source>
</reference>
<gene>
    <name evidence="4" type="ORF">IC229_23280</name>
</gene>
<evidence type="ECO:0000256" key="2">
    <source>
        <dbReference type="ARBA" id="ARBA00023295"/>
    </source>
</evidence>
<dbReference type="InterPro" id="IPR023186">
    <property type="entry name" value="IUNH"/>
</dbReference>
<evidence type="ECO:0000259" key="3">
    <source>
        <dbReference type="Pfam" id="PF01156"/>
    </source>
</evidence>
<dbReference type="PANTHER" id="PTHR12304">
    <property type="entry name" value="INOSINE-URIDINE PREFERRING NUCLEOSIDE HYDROLASE"/>
    <property type="match status" value="1"/>
</dbReference>